<accession>A0ABQ2AYX2</accession>
<proteinExistence type="predicted"/>
<reference evidence="2" key="1">
    <citation type="journal article" date="2019" name="Int. J. Syst. Evol. Microbiol.">
        <title>The Global Catalogue of Microorganisms (GCM) 10K type strain sequencing project: providing services to taxonomists for standard genome sequencing and annotation.</title>
        <authorList>
            <consortium name="The Broad Institute Genomics Platform"/>
            <consortium name="The Broad Institute Genome Sequencing Center for Infectious Disease"/>
            <person name="Wu L."/>
            <person name="Ma J."/>
        </authorList>
    </citation>
    <scope>NUCLEOTIDE SEQUENCE [LARGE SCALE GENOMIC DNA]</scope>
    <source>
        <strain evidence="2">CGMCC 1.12778</strain>
    </source>
</reference>
<keyword evidence="2" id="KW-1185">Reference proteome</keyword>
<sequence>MAFFLEYATDHSAGWFTVDGASSSDAAAKAMAALRGLECTHAVLRQTICPRPRFGVGPVLAAFTRSTGWTMHGAWPGL</sequence>
<organism evidence="1 2">
    <name type="scientific">Arthrobacter liuii</name>
    <dbReference type="NCBI Taxonomy" id="1476996"/>
    <lineage>
        <taxon>Bacteria</taxon>
        <taxon>Bacillati</taxon>
        <taxon>Actinomycetota</taxon>
        <taxon>Actinomycetes</taxon>
        <taxon>Micrococcales</taxon>
        <taxon>Micrococcaceae</taxon>
        <taxon>Arthrobacter</taxon>
    </lineage>
</organism>
<protein>
    <submittedName>
        <fullName evidence="1">Uncharacterized protein</fullName>
    </submittedName>
</protein>
<name>A0ABQ2AYX2_9MICC</name>
<dbReference type="Proteomes" id="UP000643279">
    <property type="component" value="Unassembled WGS sequence"/>
</dbReference>
<gene>
    <name evidence="1" type="ORF">GCM10007170_45250</name>
</gene>
<evidence type="ECO:0000313" key="1">
    <source>
        <dbReference type="EMBL" id="GGI02765.1"/>
    </source>
</evidence>
<comment type="caution">
    <text evidence="1">The sequence shown here is derived from an EMBL/GenBank/DDBJ whole genome shotgun (WGS) entry which is preliminary data.</text>
</comment>
<dbReference type="EMBL" id="BMFW01000051">
    <property type="protein sequence ID" value="GGI02765.1"/>
    <property type="molecule type" value="Genomic_DNA"/>
</dbReference>
<evidence type="ECO:0000313" key="2">
    <source>
        <dbReference type="Proteomes" id="UP000643279"/>
    </source>
</evidence>